<dbReference type="Proteomes" id="UP000027138">
    <property type="component" value="Unassembled WGS sequence"/>
</dbReference>
<evidence type="ECO:0000313" key="2">
    <source>
        <dbReference type="Proteomes" id="UP000027138"/>
    </source>
</evidence>
<evidence type="ECO:0000313" key="1">
    <source>
        <dbReference type="EMBL" id="KDP24415.1"/>
    </source>
</evidence>
<dbReference type="AlphaFoldDB" id="A0A067JWM6"/>
<accession>A0A067JWM6</accession>
<organism evidence="1 2">
    <name type="scientific">Jatropha curcas</name>
    <name type="common">Barbados nut</name>
    <dbReference type="NCBI Taxonomy" id="180498"/>
    <lineage>
        <taxon>Eukaryota</taxon>
        <taxon>Viridiplantae</taxon>
        <taxon>Streptophyta</taxon>
        <taxon>Embryophyta</taxon>
        <taxon>Tracheophyta</taxon>
        <taxon>Spermatophyta</taxon>
        <taxon>Magnoliopsida</taxon>
        <taxon>eudicotyledons</taxon>
        <taxon>Gunneridae</taxon>
        <taxon>Pentapetalae</taxon>
        <taxon>rosids</taxon>
        <taxon>fabids</taxon>
        <taxon>Malpighiales</taxon>
        <taxon>Euphorbiaceae</taxon>
        <taxon>Crotonoideae</taxon>
        <taxon>Jatropheae</taxon>
        <taxon>Jatropha</taxon>
    </lineage>
</organism>
<keyword evidence="2" id="KW-1185">Reference proteome</keyword>
<gene>
    <name evidence="1" type="ORF">JCGZ_26544</name>
</gene>
<name>A0A067JWM6_JATCU</name>
<reference evidence="1 2" key="1">
    <citation type="journal article" date="2014" name="PLoS ONE">
        <title>Global Analysis of Gene Expression Profiles in Physic Nut (Jatropha curcas L.) Seedlings Exposed to Salt Stress.</title>
        <authorList>
            <person name="Zhang L."/>
            <person name="Zhang C."/>
            <person name="Wu P."/>
            <person name="Chen Y."/>
            <person name="Li M."/>
            <person name="Jiang H."/>
            <person name="Wu G."/>
        </authorList>
    </citation>
    <scope>NUCLEOTIDE SEQUENCE [LARGE SCALE GENOMIC DNA]</scope>
    <source>
        <strain evidence="2">cv. GZQX0401</strain>
        <tissue evidence="1">Young leaves</tissue>
    </source>
</reference>
<dbReference type="EMBL" id="KK915115">
    <property type="protein sequence ID" value="KDP24415.1"/>
    <property type="molecule type" value="Genomic_DNA"/>
</dbReference>
<sequence length="123" mass="13127">MSSNCQNKGKAPTHKSFDSVGLGGVRIGLGEDKFYSGCDSIKCCTPNDGLKSGMLHCGRLILGQCATYDGFGAPLRTTWVRDVGWLRCVTWDGFGAPLGMALGAPLGTALVRHLGRLWCHRGL</sequence>
<proteinExistence type="predicted"/>
<protein>
    <submittedName>
        <fullName evidence="1">Uncharacterized protein</fullName>
    </submittedName>
</protein>